<proteinExistence type="predicted"/>
<accession>A0A160DTC0</accession>
<dbReference type="EMBL" id="CP015249">
    <property type="protein sequence ID" value="ANB17201.1"/>
    <property type="molecule type" value="Genomic_DNA"/>
</dbReference>
<evidence type="ECO:0000313" key="2">
    <source>
        <dbReference type="EMBL" id="ANB17201.1"/>
    </source>
</evidence>
<dbReference type="OrthoDB" id="5957772at2"/>
<dbReference type="KEGG" id="dko:I596_1171"/>
<protein>
    <submittedName>
        <fullName evidence="2">Uncharacterized protein</fullName>
    </submittedName>
</protein>
<sequence>MPSIVRTALGAVFVLAGLATSVPARADAREAVLAAHRTSMESRVRIEMDTAASGRAARSTVRYDTSRRVHMKTDQMELIVLPEGTWMRTGGEAWTQPPFDVGSLVRQLVPQTVEQVQNGISNAVAEGAAEFGGQAVQAYRFDVAVTVMGVPMTSRNRILVDGAGRIVHSVSDGEALGRKTHAEQTYHYDEAIRITAPH</sequence>
<gene>
    <name evidence="2" type="ORF">I596_1171</name>
</gene>
<dbReference type="RefSeq" id="WP_067645254.1">
    <property type="nucleotide sequence ID" value="NZ_CP015249.1"/>
</dbReference>
<organism evidence="2 3">
    <name type="scientific">Dokdonella koreensis DS-123</name>
    <dbReference type="NCBI Taxonomy" id="1300342"/>
    <lineage>
        <taxon>Bacteria</taxon>
        <taxon>Pseudomonadati</taxon>
        <taxon>Pseudomonadota</taxon>
        <taxon>Gammaproteobacteria</taxon>
        <taxon>Lysobacterales</taxon>
        <taxon>Rhodanobacteraceae</taxon>
        <taxon>Dokdonella</taxon>
    </lineage>
</organism>
<feature type="chain" id="PRO_5007813151" evidence="1">
    <location>
        <begin position="27"/>
        <end position="198"/>
    </location>
</feature>
<name>A0A160DTC0_9GAMM</name>
<keyword evidence="1" id="KW-0732">Signal</keyword>
<feature type="signal peptide" evidence="1">
    <location>
        <begin position="1"/>
        <end position="26"/>
    </location>
</feature>
<dbReference type="Gene3D" id="2.50.20.20">
    <property type="match status" value="1"/>
</dbReference>
<dbReference type="Proteomes" id="UP000076830">
    <property type="component" value="Chromosome"/>
</dbReference>
<keyword evidence="3" id="KW-1185">Reference proteome</keyword>
<reference evidence="2 3" key="1">
    <citation type="submission" date="2016-04" db="EMBL/GenBank/DDBJ databases">
        <title>Complete genome sequence of Dokdonella koreensis DS-123T.</title>
        <authorList>
            <person name="Kim J.F."/>
            <person name="Lee H."/>
            <person name="Kwak M.-J."/>
        </authorList>
    </citation>
    <scope>NUCLEOTIDE SEQUENCE [LARGE SCALE GENOMIC DNA]</scope>
    <source>
        <strain evidence="2 3">DS-123</strain>
    </source>
</reference>
<evidence type="ECO:0000313" key="3">
    <source>
        <dbReference type="Proteomes" id="UP000076830"/>
    </source>
</evidence>
<dbReference type="AlphaFoldDB" id="A0A160DTC0"/>
<evidence type="ECO:0000256" key="1">
    <source>
        <dbReference type="SAM" id="SignalP"/>
    </source>
</evidence>